<name>A0A078AP33_STYLE</name>
<evidence type="ECO:0000313" key="3">
    <source>
        <dbReference type="Proteomes" id="UP000039865"/>
    </source>
</evidence>
<dbReference type="AlphaFoldDB" id="A0A078AP33"/>
<feature type="region of interest" description="Disordered" evidence="1">
    <location>
        <begin position="191"/>
        <end position="351"/>
    </location>
</feature>
<organism evidence="2 3">
    <name type="scientific">Stylonychia lemnae</name>
    <name type="common">Ciliate</name>
    <dbReference type="NCBI Taxonomy" id="5949"/>
    <lineage>
        <taxon>Eukaryota</taxon>
        <taxon>Sar</taxon>
        <taxon>Alveolata</taxon>
        <taxon>Ciliophora</taxon>
        <taxon>Intramacronucleata</taxon>
        <taxon>Spirotrichea</taxon>
        <taxon>Stichotrichia</taxon>
        <taxon>Sporadotrichida</taxon>
        <taxon>Oxytrichidae</taxon>
        <taxon>Stylonychinae</taxon>
        <taxon>Stylonychia</taxon>
    </lineage>
</organism>
<feature type="compositionally biased region" description="Polar residues" evidence="1">
    <location>
        <begin position="199"/>
        <end position="210"/>
    </location>
</feature>
<proteinExistence type="predicted"/>
<dbReference type="Proteomes" id="UP000039865">
    <property type="component" value="Unassembled WGS sequence"/>
</dbReference>
<feature type="compositionally biased region" description="Basic and acidic residues" evidence="1">
    <location>
        <begin position="338"/>
        <end position="348"/>
    </location>
</feature>
<feature type="compositionally biased region" description="Basic and acidic residues" evidence="1">
    <location>
        <begin position="305"/>
        <end position="328"/>
    </location>
</feature>
<gene>
    <name evidence="2" type="primary">Contig17812.g18944</name>
    <name evidence="2" type="ORF">STYLEM_12932</name>
</gene>
<evidence type="ECO:0000256" key="1">
    <source>
        <dbReference type="SAM" id="MobiDB-lite"/>
    </source>
</evidence>
<feature type="compositionally biased region" description="Basic and acidic residues" evidence="1">
    <location>
        <begin position="230"/>
        <end position="258"/>
    </location>
</feature>
<feature type="region of interest" description="Disordered" evidence="1">
    <location>
        <begin position="495"/>
        <end position="518"/>
    </location>
</feature>
<keyword evidence="3" id="KW-1185">Reference proteome</keyword>
<accession>A0A078AP33</accession>
<protein>
    <submittedName>
        <fullName evidence="2">Uncharacterized protein</fullName>
    </submittedName>
</protein>
<evidence type="ECO:0000313" key="2">
    <source>
        <dbReference type="EMBL" id="CDW83879.1"/>
    </source>
</evidence>
<reference evidence="2 3" key="1">
    <citation type="submission" date="2014-06" db="EMBL/GenBank/DDBJ databases">
        <authorList>
            <person name="Swart Estienne"/>
        </authorList>
    </citation>
    <scope>NUCLEOTIDE SEQUENCE [LARGE SCALE GENOMIC DNA]</scope>
    <source>
        <strain evidence="2 3">130c</strain>
    </source>
</reference>
<feature type="compositionally biased region" description="Basic and acidic residues" evidence="1">
    <location>
        <begin position="266"/>
        <end position="295"/>
    </location>
</feature>
<dbReference type="InParanoid" id="A0A078AP33"/>
<dbReference type="EMBL" id="CCKQ01012272">
    <property type="protein sequence ID" value="CDW83879.1"/>
    <property type="molecule type" value="Genomic_DNA"/>
</dbReference>
<sequence length="551" mass="62221">MSQETSLGHQQHAPLQIENRIRIYVNIEFKESNVKKHIAVSEKPTKNIKILDLYQNDRFQFTKDYQQQLQIQQALTYKQLAQYFPIPVLSQDNSQQNQSTNNSNNGILIDQAILQQLPINQDHVRASQIIPSCITQTFSVSHNSRNVSGSRDESQSSLTMMGVNEIPSSSQICNANNEKCLIQIPMPLVKKNKKKSIQIIPSNIKRPNNSRARHKGKEEDKKNQRQTRSAKQEADLTPSAKDKKQQPAEKPKESERPNVQKRQSSRLKDDKSDLQEKSRDKLKDKASVEDQKDHSQVINSITSSMRERLEQIKNAKKNTNEVKEKPEQEQGQSQNTKQKQDKAKEQPKVIKSTISLEGSQVTSNLALKLKRPGTKLLSSINSSRNVIKKKDTAISEEKVGANDMDESSYAAMNEFDSPDKTNSKLDTFMKTNNQTPQAMSSLSKSIRNSLKPMLKKPATILKSGRDTQTPIMEHSDQISSDNLNEAELNQLMFEEDSSSDNKVNNINQKDDGACGENSKILKTGGMDAFISQSYNVESDINPPNIIMNESD</sequence>